<organism evidence="2 3">
    <name type="scientific">Penaeus vannamei</name>
    <name type="common">Whiteleg shrimp</name>
    <name type="synonym">Litopenaeus vannamei</name>
    <dbReference type="NCBI Taxonomy" id="6689"/>
    <lineage>
        <taxon>Eukaryota</taxon>
        <taxon>Metazoa</taxon>
        <taxon>Ecdysozoa</taxon>
        <taxon>Arthropoda</taxon>
        <taxon>Crustacea</taxon>
        <taxon>Multicrustacea</taxon>
        <taxon>Malacostraca</taxon>
        <taxon>Eumalacostraca</taxon>
        <taxon>Eucarida</taxon>
        <taxon>Decapoda</taxon>
        <taxon>Dendrobranchiata</taxon>
        <taxon>Penaeoidea</taxon>
        <taxon>Penaeidae</taxon>
        <taxon>Penaeus</taxon>
    </lineage>
</organism>
<feature type="compositionally biased region" description="Basic and acidic residues" evidence="1">
    <location>
        <begin position="7"/>
        <end position="16"/>
    </location>
</feature>
<comment type="caution">
    <text evidence="2">The sequence shown here is derived from an EMBL/GenBank/DDBJ whole genome shotgun (WGS) entry which is preliminary data.</text>
</comment>
<feature type="region of interest" description="Disordered" evidence="1">
    <location>
        <begin position="235"/>
        <end position="258"/>
    </location>
</feature>
<dbReference type="Proteomes" id="UP000283509">
    <property type="component" value="Unassembled WGS sequence"/>
</dbReference>
<gene>
    <name evidence="2" type="ORF">C7M84_005014</name>
</gene>
<feature type="compositionally biased region" description="Basic and acidic residues" evidence="1">
    <location>
        <begin position="23"/>
        <end position="36"/>
    </location>
</feature>
<proteinExistence type="predicted"/>
<name>A0A423TIV9_PENVA</name>
<sequence length="258" mass="27688">MAAARKTKNEDEKMEQQRYALQGKRESERKGLEEKSETASWKLYAVIMIADSLSIHIQPEGHKLDEASNSTSGQCTVSAIEDTVTAKRKCKYGQQRLVNEVSKRHEEQRATGSSERKMPRRQEAAVKAMRVALSAGGLARASQLSPSSPCTIRNKLLFTKSASNGGISFENPSYIREQNGDTVQIAETPSGSLNGNITSGMNGGVNGGVNGGMNGGMNGGISPTDVSGGVWNTHNVTSSTPGFEDDLPSNGGYRRFNS</sequence>
<feature type="region of interest" description="Disordered" evidence="1">
    <location>
        <begin position="1"/>
        <end position="36"/>
    </location>
</feature>
<dbReference type="AlphaFoldDB" id="A0A423TIV9"/>
<evidence type="ECO:0000313" key="2">
    <source>
        <dbReference type="EMBL" id="ROT76401.1"/>
    </source>
</evidence>
<protein>
    <submittedName>
        <fullName evidence="2">Uncharacterized protein</fullName>
    </submittedName>
</protein>
<reference evidence="2 3" key="1">
    <citation type="submission" date="2018-04" db="EMBL/GenBank/DDBJ databases">
        <authorList>
            <person name="Zhang X."/>
            <person name="Yuan J."/>
            <person name="Li F."/>
            <person name="Xiang J."/>
        </authorList>
    </citation>
    <scope>NUCLEOTIDE SEQUENCE [LARGE SCALE GENOMIC DNA]</scope>
    <source>
        <tissue evidence="2">Muscle</tissue>
    </source>
</reference>
<accession>A0A423TIV9</accession>
<evidence type="ECO:0000313" key="3">
    <source>
        <dbReference type="Proteomes" id="UP000283509"/>
    </source>
</evidence>
<reference evidence="2 3" key="2">
    <citation type="submission" date="2019-01" db="EMBL/GenBank/DDBJ databases">
        <title>The decoding of complex shrimp genome reveals the adaptation for benthos swimmer, frequently molting mechanism and breeding impact on genome.</title>
        <authorList>
            <person name="Sun Y."/>
            <person name="Gao Y."/>
            <person name="Yu Y."/>
        </authorList>
    </citation>
    <scope>NUCLEOTIDE SEQUENCE [LARGE SCALE GENOMIC DNA]</scope>
    <source>
        <tissue evidence="2">Muscle</tissue>
    </source>
</reference>
<keyword evidence="3" id="KW-1185">Reference proteome</keyword>
<dbReference type="EMBL" id="QCYY01001666">
    <property type="protein sequence ID" value="ROT76401.1"/>
    <property type="molecule type" value="Genomic_DNA"/>
</dbReference>
<evidence type="ECO:0000256" key="1">
    <source>
        <dbReference type="SAM" id="MobiDB-lite"/>
    </source>
</evidence>